<protein>
    <submittedName>
        <fullName evidence="1">Uncharacterized protein</fullName>
    </submittedName>
</protein>
<reference evidence="1" key="1">
    <citation type="journal article" date="2019" name="Environ. Microbiol.">
        <title>Fungal ecological strategies reflected in gene transcription - a case study of two litter decomposers.</title>
        <authorList>
            <person name="Barbi F."/>
            <person name="Kohler A."/>
            <person name="Barry K."/>
            <person name="Baskaran P."/>
            <person name="Daum C."/>
            <person name="Fauchery L."/>
            <person name="Ihrmark K."/>
            <person name="Kuo A."/>
            <person name="LaButti K."/>
            <person name="Lipzen A."/>
            <person name="Morin E."/>
            <person name="Grigoriev I.V."/>
            <person name="Henrissat B."/>
            <person name="Lindahl B."/>
            <person name="Martin F."/>
        </authorList>
    </citation>
    <scope>NUCLEOTIDE SEQUENCE</scope>
    <source>
        <strain evidence="1">JB14</strain>
    </source>
</reference>
<organism evidence="1 2">
    <name type="scientific">Gymnopus androsaceus JB14</name>
    <dbReference type="NCBI Taxonomy" id="1447944"/>
    <lineage>
        <taxon>Eukaryota</taxon>
        <taxon>Fungi</taxon>
        <taxon>Dikarya</taxon>
        <taxon>Basidiomycota</taxon>
        <taxon>Agaricomycotina</taxon>
        <taxon>Agaricomycetes</taxon>
        <taxon>Agaricomycetidae</taxon>
        <taxon>Agaricales</taxon>
        <taxon>Marasmiineae</taxon>
        <taxon>Omphalotaceae</taxon>
        <taxon>Gymnopus</taxon>
    </lineage>
</organism>
<accession>A0A6A4IGY2</accession>
<name>A0A6A4IGY2_9AGAR</name>
<dbReference type="AlphaFoldDB" id="A0A6A4IGY2"/>
<sequence>MNSSTTKSHTLSFLQRRNMCSYTSHLITKSSMLVQSTPSIILPLRGGIWLNLFCFIHMHCLTCVSPINLFTPFQHILSLSPPFQGYLRPGKVFFARVIWHTEESSLFHQGYQRESPGHYQ</sequence>
<keyword evidence="2" id="KW-1185">Reference proteome</keyword>
<gene>
    <name evidence="1" type="ORF">BT96DRAFT_459890</name>
</gene>
<evidence type="ECO:0000313" key="1">
    <source>
        <dbReference type="EMBL" id="KAE9409876.1"/>
    </source>
</evidence>
<dbReference type="Proteomes" id="UP000799118">
    <property type="component" value="Unassembled WGS sequence"/>
</dbReference>
<evidence type="ECO:0000313" key="2">
    <source>
        <dbReference type="Proteomes" id="UP000799118"/>
    </source>
</evidence>
<dbReference type="EMBL" id="ML769386">
    <property type="protein sequence ID" value="KAE9409876.1"/>
    <property type="molecule type" value="Genomic_DNA"/>
</dbReference>
<proteinExistence type="predicted"/>